<evidence type="ECO:0000313" key="2">
    <source>
        <dbReference type="EMBL" id="AHH07321.1"/>
    </source>
</evidence>
<keyword evidence="2" id="KW-0614">Plasmid</keyword>
<reference evidence="2" key="1">
    <citation type="submission" date="2013-02" db="EMBL/GenBank/DDBJ databases">
        <title>Comparative genomics of Borrelia species.</title>
        <authorList>
            <person name="Schwan T.G."/>
            <person name="Raffel S.J."/>
            <person name="Porcella S.F."/>
        </authorList>
    </citation>
    <scope>NUCLEOTIDE SEQUENCE</scope>
    <source>
        <strain evidence="2">DOU</strain>
        <plasmid evidence="2">unnamed</plasmid>
    </source>
</reference>
<keyword evidence="1" id="KW-0472">Membrane</keyword>
<geneLocation type="plasmid" evidence="2">
    <name>unnamed</name>
</geneLocation>
<organism evidence="2">
    <name type="scientific">Borrelia crocidurae DOU</name>
    <dbReference type="NCBI Taxonomy" id="1293575"/>
    <lineage>
        <taxon>Bacteria</taxon>
        <taxon>Pseudomonadati</taxon>
        <taxon>Spirochaetota</taxon>
        <taxon>Spirochaetia</taxon>
        <taxon>Spirochaetales</taxon>
        <taxon>Borreliaceae</taxon>
        <taxon>Borrelia</taxon>
    </lineage>
</organism>
<proteinExistence type="predicted"/>
<dbReference type="EMBL" id="CP004314">
    <property type="protein sequence ID" value="AHH07321.1"/>
    <property type="molecule type" value="Genomic_DNA"/>
</dbReference>
<sequence length="420" mass="49142">MIFNDIDDLMHKKGEFMMKLGMRICAIYFVLSVLFFSCRQSRFAENGIQTLSKLKYNQKPRVIIDKTSPTLLGATLPLGGSSEVVSRPSGGLEEDVLDTRNKPQDLLGVIQPEVPEVEEVVIQPEVPAVEEVVIQPEVPAVEEVVQPKETHLKERVKKYYEQDGKYENKFDFTIVDREEFVYEELKTREDALKKFKDIKSLFLEFYYDVNFDSKPYNAFSNGASFPNLVFSEIFSYNPNLFNLRHPIKYVYLAFSCNGHKIYWLAFAAHKIYSVYKESRDYKYYEYKEACKKFIDRLSDMTTGSYYYLNFNHSLPYSKGRGIDKKNFETKATLEDLSELNKHFVQYMNKMKEVVSVVMHNVYKVIHSIFEGDEITAEDFYKIFDKMNNDADIQKGIDIVIKDKEKMMAIFKEIVNRVRLD</sequence>
<dbReference type="HOGENOM" id="CLU_682706_0_0_12"/>
<name>W5SQF7_9SPIR</name>
<dbReference type="AlphaFoldDB" id="W5SQF7"/>
<protein>
    <submittedName>
        <fullName evidence="2">Uncharacterized protein</fullName>
    </submittedName>
</protein>
<evidence type="ECO:0000256" key="1">
    <source>
        <dbReference type="SAM" id="Phobius"/>
    </source>
</evidence>
<keyword evidence="1" id="KW-0812">Transmembrane</keyword>
<accession>W5SQF7</accession>
<feature type="transmembrane region" description="Helical" evidence="1">
    <location>
        <begin position="20"/>
        <end position="37"/>
    </location>
</feature>
<keyword evidence="1" id="KW-1133">Transmembrane helix</keyword>
<gene>
    <name evidence="2" type="ORF">BCD_1255</name>
</gene>